<protein>
    <recommendedName>
        <fullName evidence="4">TPM domain-containing protein</fullName>
    </recommendedName>
</protein>
<dbReference type="PANTHER" id="PTHR33748:SF1">
    <property type="entry name" value="TPM_PHOSPHATASE DOMAIN-CONTAINING PROTEIN"/>
    <property type="match status" value="1"/>
</dbReference>
<reference evidence="2" key="1">
    <citation type="submission" date="2022-11" db="EMBL/GenBank/DDBJ databases">
        <authorList>
            <person name="Kikuchi T."/>
        </authorList>
    </citation>
    <scope>NUCLEOTIDE SEQUENCE</scope>
    <source>
        <strain evidence="2">PS1010</strain>
    </source>
</reference>
<proteinExistence type="predicted"/>
<dbReference type="EMBL" id="CANHGI010000006">
    <property type="protein sequence ID" value="CAI5455617.1"/>
    <property type="molecule type" value="Genomic_DNA"/>
</dbReference>
<dbReference type="AlphaFoldDB" id="A0A9P1J2S3"/>
<dbReference type="Pfam" id="PF17175">
    <property type="entry name" value="MOLO1"/>
    <property type="match status" value="1"/>
</dbReference>
<sequence length="213" mass="23642">MLKVLVLVTVFKSIIAQSTGDYTVETYPNPKKASGFKECGMRSASSVCDPYETLNEGERYRINAEITKFTQQTTEGGNTFCTRKGTDVLFLIHNQATQQFADELRKKWELDSQCGRTGLLVLSLNDRKIFASFDERSPINSDQVLAIIATEDEQVKTGKYTTAAINILKEIALKQNPFAATSPAPPPSKEVSKFSTTTFSIVSIILSFICVLY</sequence>
<accession>A0A9P1J2S3</accession>
<name>A0A9P1J2S3_9PELO</name>
<evidence type="ECO:0000313" key="2">
    <source>
        <dbReference type="EMBL" id="CAI5455617.1"/>
    </source>
</evidence>
<dbReference type="InterPro" id="IPR033438">
    <property type="entry name" value="MOLO1"/>
</dbReference>
<dbReference type="GO" id="GO:0005892">
    <property type="term" value="C:acetylcholine-gated channel complex"/>
    <property type="evidence" value="ECO:0007669"/>
    <property type="project" value="InterPro"/>
</dbReference>
<gene>
    <name evidence="2" type="ORF">CAMP_LOCUS18254</name>
</gene>
<dbReference type="OrthoDB" id="5793716at2759"/>
<comment type="caution">
    <text evidence="2">The sequence shown here is derived from an EMBL/GenBank/DDBJ whole genome shotgun (WGS) entry which is preliminary data.</text>
</comment>
<organism evidence="2 3">
    <name type="scientific">Caenorhabditis angaria</name>
    <dbReference type="NCBI Taxonomy" id="860376"/>
    <lineage>
        <taxon>Eukaryota</taxon>
        <taxon>Metazoa</taxon>
        <taxon>Ecdysozoa</taxon>
        <taxon>Nematoda</taxon>
        <taxon>Chromadorea</taxon>
        <taxon>Rhabditida</taxon>
        <taxon>Rhabditina</taxon>
        <taxon>Rhabditomorpha</taxon>
        <taxon>Rhabditoidea</taxon>
        <taxon>Rhabditidae</taxon>
        <taxon>Peloderinae</taxon>
        <taxon>Caenorhabditis</taxon>
    </lineage>
</organism>
<dbReference type="Gene3D" id="3.10.310.50">
    <property type="match status" value="1"/>
</dbReference>
<dbReference type="Proteomes" id="UP001152747">
    <property type="component" value="Unassembled WGS sequence"/>
</dbReference>
<keyword evidence="3" id="KW-1185">Reference proteome</keyword>
<dbReference type="PANTHER" id="PTHR33748">
    <property type="entry name" value="PROTEIN CBG04600"/>
    <property type="match status" value="1"/>
</dbReference>
<feature type="signal peptide" evidence="1">
    <location>
        <begin position="1"/>
        <end position="16"/>
    </location>
</feature>
<keyword evidence="1" id="KW-0732">Signal</keyword>
<feature type="chain" id="PRO_5040115300" description="TPM domain-containing protein" evidence="1">
    <location>
        <begin position="17"/>
        <end position="213"/>
    </location>
</feature>
<evidence type="ECO:0008006" key="4">
    <source>
        <dbReference type="Google" id="ProtNLM"/>
    </source>
</evidence>
<evidence type="ECO:0000256" key="1">
    <source>
        <dbReference type="SAM" id="SignalP"/>
    </source>
</evidence>
<evidence type="ECO:0000313" key="3">
    <source>
        <dbReference type="Proteomes" id="UP001152747"/>
    </source>
</evidence>